<dbReference type="InterPro" id="IPR036866">
    <property type="entry name" value="RibonucZ/Hydroxyglut_hydro"/>
</dbReference>
<dbReference type="AlphaFoldDB" id="A0A0U3UAK0"/>
<evidence type="ECO:0000259" key="1">
    <source>
        <dbReference type="Pfam" id="PF19583"/>
    </source>
</evidence>
<dbReference type="SUPFAM" id="SSF56281">
    <property type="entry name" value="Metallo-hydrolase/oxidoreductase"/>
    <property type="match status" value="1"/>
</dbReference>
<proteinExistence type="predicted"/>
<name>A0A0U3UAK0_9BACT</name>
<dbReference type="Gene3D" id="3.60.15.10">
    <property type="entry name" value="Ribonuclease Z/Hydroxyacylglutathione hydrolase-like"/>
    <property type="match status" value="1"/>
</dbReference>
<organism evidence="2">
    <name type="scientific">uncultured bacterium P2N8</name>
    <dbReference type="NCBI Taxonomy" id="1748285"/>
    <lineage>
        <taxon>Bacteria</taxon>
        <taxon>environmental samples</taxon>
    </lineage>
</organism>
<sequence>MFITNKQSGTNVHEVAAGVYRINTPVHAQGGPGDFSYNQFLIVDDAPLLFHTGLRKMFPLVREAVASLMPVQRLRFIGFSHVEADECGSLNEWLAAAPQSLPLCGKLAAMVSVDDIADRPAHALADGETLALGSHTVRWFDTPHLPHGWECGLLMEETTRTLLCSDLFAQGGAEHPATTEADILGPSEAFRQLMDPYAHGPNARALLERLALAKPTTLACMHGSTWHGDGATLLRSLADVLSP</sequence>
<accession>A0A0U3UAK0</accession>
<dbReference type="Pfam" id="PF19583">
    <property type="entry name" value="ODP"/>
    <property type="match status" value="1"/>
</dbReference>
<feature type="domain" description="ODP" evidence="1">
    <location>
        <begin position="36"/>
        <end position="172"/>
    </location>
</feature>
<reference evidence="2" key="1">
    <citation type="submission" date="2015-10" db="EMBL/GenBank/DDBJ databases">
        <title>Biosynthesis of SCL-MCL polyhydroxyalkanoates by metagenomic clones in Pseudomonas putida.</title>
        <authorList>
            <person name="Cheng J."/>
            <person name="Charles T.C."/>
        </authorList>
    </citation>
    <scope>NUCLEOTIDE SEQUENCE</scope>
</reference>
<evidence type="ECO:0000313" key="2">
    <source>
        <dbReference type="EMBL" id="ALV86744.1"/>
    </source>
</evidence>
<protein>
    <submittedName>
        <fullName evidence="2">Beta-lactamase</fullName>
    </submittedName>
</protein>
<dbReference type="EMBL" id="KT944274">
    <property type="protein sequence ID" value="ALV86744.1"/>
    <property type="molecule type" value="Genomic_DNA"/>
</dbReference>
<dbReference type="InterPro" id="IPR045761">
    <property type="entry name" value="ODP_dom"/>
</dbReference>